<dbReference type="EMBL" id="CP049057">
    <property type="protein sequence ID" value="QIE58126.1"/>
    <property type="molecule type" value="Genomic_DNA"/>
</dbReference>
<gene>
    <name evidence="2" type="ORF">G5B37_00655</name>
</gene>
<evidence type="ECO:0000313" key="3">
    <source>
        <dbReference type="Proteomes" id="UP000505306"/>
    </source>
</evidence>
<keyword evidence="1" id="KW-0472">Membrane</keyword>
<feature type="transmembrane region" description="Helical" evidence="1">
    <location>
        <begin position="40"/>
        <end position="60"/>
    </location>
</feature>
<feature type="transmembrane region" description="Helical" evidence="1">
    <location>
        <begin position="172"/>
        <end position="195"/>
    </location>
</feature>
<dbReference type="KEGG" id="mgel:G5B37_00655"/>
<organism evidence="2 3">
    <name type="scientific">Rasiella rasia</name>
    <dbReference type="NCBI Taxonomy" id="2744027"/>
    <lineage>
        <taxon>Bacteria</taxon>
        <taxon>Pseudomonadati</taxon>
        <taxon>Bacteroidota</taxon>
        <taxon>Flavobacteriia</taxon>
        <taxon>Flavobacteriales</taxon>
        <taxon>Flavobacteriaceae</taxon>
        <taxon>Rasiella</taxon>
    </lineage>
</organism>
<feature type="transmembrane region" description="Helical" evidence="1">
    <location>
        <begin position="75"/>
        <end position="96"/>
    </location>
</feature>
<keyword evidence="1" id="KW-0812">Transmembrane</keyword>
<dbReference type="RefSeq" id="WP_164678124.1">
    <property type="nucleotide sequence ID" value="NZ_CP049057.1"/>
</dbReference>
<evidence type="ECO:0000313" key="2">
    <source>
        <dbReference type="EMBL" id="QIE58126.1"/>
    </source>
</evidence>
<name>A0A6G6GHR2_9FLAO</name>
<keyword evidence="3" id="KW-1185">Reference proteome</keyword>
<proteinExistence type="predicted"/>
<feature type="transmembrane region" description="Helical" evidence="1">
    <location>
        <begin position="124"/>
        <end position="146"/>
    </location>
</feature>
<evidence type="ECO:0000256" key="1">
    <source>
        <dbReference type="SAM" id="Phobius"/>
    </source>
</evidence>
<reference evidence="2 3" key="1">
    <citation type="submission" date="2020-02" db="EMBL/GenBank/DDBJ databases">
        <title>Complete genome sequence of Flavobacteriaceae bacterium.</title>
        <authorList>
            <person name="Kim S.-J."/>
            <person name="Kim Y.-S."/>
            <person name="Kim K.-H."/>
        </authorList>
    </citation>
    <scope>NUCLEOTIDE SEQUENCE [LARGE SCALE GENOMIC DNA]</scope>
    <source>
        <strain evidence="2 3">RR4-40</strain>
    </source>
</reference>
<accession>A0A6G6GHR2</accession>
<dbReference type="AlphaFoldDB" id="A0A6G6GHR2"/>
<dbReference type="Proteomes" id="UP000505306">
    <property type="component" value="Chromosome"/>
</dbReference>
<keyword evidence="1" id="KW-1133">Transmembrane helix</keyword>
<sequence>MDVLDTLKKEWQNKEQKFPKLSYNDIYSMLLKKSSSMVKWIFIISICELLLWILISIFLFPESSKQFTEAMGLKTFMLISSTVSYVVVAIFIYLFYRNYKTIQVTSTVKQLMESILKTRKTVRYFVYFNIGISALGLIAMNIYLYFNQEQLANVLSSTQEYGAIPAENLTHVFFIAQLIVGTIFIGLLMLFYYLIYGLMLRRLKHNYRELKKIEL</sequence>
<protein>
    <submittedName>
        <fullName evidence="2">Uncharacterized protein</fullName>
    </submittedName>
</protein>